<protein>
    <submittedName>
        <fullName evidence="10">HdrC2 protein</fullName>
        <ecNumber evidence="10">1.8.98.1</ecNumber>
    </submittedName>
</protein>
<dbReference type="PROSITE" id="PS00198">
    <property type="entry name" value="4FE4S_FER_1"/>
    <property type="match status" value="2"/>
</dbReference>
<dbReference type="EMBL" id="CP010070">
    <property type="protein sequence ID" value="AIZ56760.1"/>
    <property type="molecule type" value="Genomic_DNA"/>
</dbReference>
<keyword evidence="5" id="KW-0484">Methanogenesis</keyword>
<reference evidence="10 11" key="1">
    <citation type="journal article" date="2014" name="Appl. Environ. Microbiol.">
        <title>Comparative Genome Analysis of 'Candidatus Methanoplasma termitum' Indicates a New Mode of Energy Metabolism in the Seventh Order of Methanogens.</title>
        <authorList>
            <person name="Lang K."/>
            <person name="Schuldes J."/>
            <person name="Klingl A."/>
            <person name="Poehlein A."/>
            <person name="Daniel R."/>
            <person name="Brune A."/>
        </authorList>
    </citation>
    <scope>NUCLEOTIDE SEQUENCE [LARGE SCALE GENOMIC DNA]</scope>
    <source>
        <strain evidence="11">Mpt1</strain>
    </source>
</reference>
<dbReference type="PANTHER" id="PTHR43255">
    <property type="entry name" value="IRON-SULFUR-BINDING OXIDOREDUCTASE FADF-RELATED-RELATED"/>
    <property type="match status" value="1"/>
</dbReference>
<dbReference type="AlphaFoldDB" id="A0A0A7LC48"/>
<keyword evidence="4" id="KW-0479">Metal-binding</keyword>
<dbReference type="GO" id="GO:0051539">
    <property type="term" value="F:4 iron, 4 sulfur cluster binding"/>
    <property type="evidence" value="ECO:0007669"/>
    <property type="project" value="UniProtKB-KW"/>
</dbReference>
<feature type="domain" description="4Fe-4S ferredoxin-type" evidence="9">
    <location>
        <begin position="18"/>
        <end position="47"/>
    </location>
</feature>
<keyword evidence="7" id="KW-0408">Iron</keyword>
<dbReference type="InterPro" id="IPR009051">
    <property type="entry name" value="Helical_ferredxn"/>
</dbReference>
<dbReference type="GO" id="GO:0015948">
    <property type="term" value="P:methanogenesis"/>
    <property type="evidence" value="ECO:0007669"/>
    <property type="project" value="UniProtKB-KW"/>
</dbReference>
<dbReference type="EC" id="1.8.98.1" evidence="10"/>
<organism evidence="10 11">
    <name type="scientific">Candidatus Methanoplasma termitum</name>
    <dbReference type="NCBI Taxonomy" id="1577791"/>
    <lineage>
        <taxon>Archaea</taxon>
        <taxon>Methanobacteriati</taxon>
        <taxon>Thermoplasmatota</taxon>
        <taxon>Thermoplasmata</taxon>
        <taxon>Methanomassiliicoccales</taxon>
        <taxon>Methanomassiliicoccaceae</taxon>
        <taxon>Candidatus Methanoplasma</taxon>
    </lineage>
</organism>
<evidence type="ECO:0000259" key="9">
    <source>
        <dbReference type="PROSITE" id="PS51379"/>
    </source>
</evidence>
<dbReference type="InterPro" id="IPR051460">
    <property type="entry name" value="HdrC_iron-sulfur_subunit"/>
</dbReference>
<evidence type="ECO:0000256" key="5">
    <source>
        <dbReference type="ARBA" id="ARBA00022994"/>
    </source>
</evidence>
<evidence type="ECO:0000313" key="11">
    <source>
        <dbReference type="Proteomes" id="UP000030787"/>
    </source>
</evidence>
<evidence type="ECO:0000256" key="4">
    <source>
        <dbReference type="ARBA" id="ARBA00022723"/>
    </source>
</evidence>
<comment type="similarity">
    <text evidence="2">Belongs to the HdrC family.</text>
</comment>
<dbReference type="PROSITE" id="PS51379">
    <property type="entry name" value="4FE4S_FER_2"/>
    <property type="match status" value="1"/>
</dbReference>
<dbReference type="Gene3D" id="1.10.1060.10">
    <property type="entry name" value="Alpha-helical ferredoxin"/>
    <property type="match status" value="1"/>
</dbReference>
<dbReference type="Pfam" id="PF13183">
    <property type="entry name" value="Fer4_8"/>
    <property type="match status" value="1"/>
</dbReference>
<dbReference type="SUPFAM" id="SSF46548">
    <property type="entry name" value="alpha-helical ferredoxin"/>
    <property type="match status" value="1"/>
</dbReference>
<sequence>MIITEIKPNPEFEKQVADNGGADVKMCFQCGTCTASCPSGRRTSYRVRKLMRQTQLGLKEQILSSEELWDCTTCYTCVERCPRAVPIVDIITALRNMAVAESHIYENHKKTATNLYKLGHTVTVQDKIEKLRVDLGLAKTPPTVLANKKAMEDLVKLMNATGFNKIVE</sequence>
<dbReference type="GO" id="GO:0005886">
    <property type="term" value="C:plasma membrane"/>
    <property type="evidence" value="ECO:0007669"/>
    <property type="project" value="TreeGrafter"/>
</dbReference>
<dbReference type="InterPro" id="IPR017680">
    <property type="entry name" value="CoB/CoM_hetero-S_Rdtase_csu"/>
</dbReference>
<proteinExistence type="inferred from homology"/>
<dbReference type="InterPro" id="IPR017896">
    <property type="entry name" value="4Fe4S_Fe-S-bd"/>
</dbReference>
<dbReference type="RefSeq" id="WP_048112528.1">
    <property type="nucleotide sequence ID" value="NZ_CP010070.1"/>
</dbReference>
<dbReference type="Proteomes" id="UP000030787">
    <property type="component" value="Chromosome"/>
</dbReference>
<dbReference type="NCBIfam" id="TIGR03290">
    <property type="entry name" value="CoB_CoM_SS_C"/>
    <property type="match status" value="1"/>
</dbReference>
<dbReference type="GO" id="GO:0046872">
    <property type="term" value="F:metal ion binding"/>
    <property type="evidence" value="ECO:0007669"/>
    <property type="project" value="UniProtKB-KW"/>
</dbReference>
<name>A0A0A7LC48_9ARCH</name>
<dbReference type="PANTHER" id="PTHR43255:SF1">
    <property type="entry name" value="IRON-SULFUR-BINDING OXIDOREDUCTASE FADF-RELATED"/>
    <property type="match status" value="1"/>
</dbReference>
<comment type="pathway">
    <text evidence="1">Cofactor metabolism; coenzyme M-coenzyme B heterodisulfide reduction; coenzyme B and coenzyme M from coenzyme M-coenzyme B heterodisulfide: step 1/1.</text>
</comment>
<evidence type="ECO:0000256" key="6">
    <source>
        <dbReference type="ARBA" id="ARBA00023002"/>
    </source>
</evidence>
<dbReference type="InterPro" id="IPR017900">
    <property type="entry name" value="4Fe4S_Fe_S_CS"/>
</dbReference>
<gene>
    <name evidence="10" type="primary">hdrC2</name>
    <name evidence="10" type="ORF">Mpt1_c08840</name>
</gene>
<keyword evidence="11" id="KW-1185">Reference proteome</keyword>
<evidence type="ECO:0000256" key="2">
    <source>
        <dbReference type="ARBA" id="ARBA00007097"/>
    </source>
</evidence>
<evidence type="ECO:0000256" key="3">
    <source>
        <dbReference type="ARBA" id="ARBA00022485"/>
    </source>
</evidence>
<accession>A0A0A7LC48</accession>
<evidence type="ECO:0000256" key="1">
    <source>
        <dbReference type="ARBA" id="ARBA00004808"/>
    </source>
</evidence>
<evidence type="ECO:0000256" key="8">
    <source>
        <dbReference type="ARBA" id="ARBA00023014"/>
    </source>
</evidence>
<dbReference type="UniPathway" id="UPA00647">
    <property type="reaction ID" value="UER00700"/>
</dbReference>
<evidence type="ECO:0000313" key="10">
    <source>
        <dbReference type="EMBL" id="AIZ56760.1"/>
    </source>
</evidence>
<evidence type="ECO:0000256" key="7">
    <source>
        <dbReference type="ARBA" id="ARBA00023004"/>
    </source>
</evidence>
<dbReference type="STRING" id="1577791.Mpt1_c08840"/>
<dbReference type="GeneID" id="24818547"/>
<dbReference type="KEGG" id="mear:Mpt1_c08840"/>
<keyword evidence="6 10" id="KW-0560">Oxidoreductase</keyword>
<keyword evidence="3" id="KW-0004">4Fe-4S</keyword>
<keyword evidence="8" id="KW-0411">Iron-sulfur</keyword>
<dbReference type="GO" id="GO:0051912">
    <property type="term" value="F:CoB--CoM heterodisulfide reductase activity"/>
    <property type="evidence" value="ECO:0007669"/>
    <property type="project" value="UniProtKB-EC"/>
</dbReference>
<dbReference type="HOGENOM" id="CLU_121273_0_0_2"/>